<evidence type="ECO:0000313" key="4">
    <source>
        <dbReference type="Proteomes" id="UP001500635"/>
    </source>
</evidence>
<dbReference type="PRINTS" id="PR00111">
    <property type="entry name" value="ABHYDROLASE"/>
</dbReference>
<keyword evidence="4" id="KW-1185">Reference proteome</keyword>
<sequence>MSDTASGAASNAHAPGPEPLATLDRTSDVWPGEFVRVRGQRVFVRHVDAAAAFQAPAGARPLAVMVHGLGGSSINWTDLGQILAPSVASYALDLPGFGLSDPPADGDYGIEAFAEAVIGYLEILVAARGRRRVHLLGNSLGGAVAVRVAMARPDLVATLTLISPAFPDLRPRLRRLQFLPLSLVRIPVVGPAGFRLVGSAYPARQVESTFREILVDPDVMGPVRRRQAIDQAAARASMPWAPDALAASFNALVRSWIADLGAAHWSAARAVSAPTLVVWGARDLLVSSAVAPKVARHIRGSTLIVYEDVGHVAQMERPAAVARAVWELISHSA</sequence>
<name>A0ABP8KFZ9_9ACTN</name>
<dbReference type="PANTHER" id="PTHR46438">
    <property type="entry name" value="ALPHA/BETA-HYDROLASES SUPERFAMILY PROTEIN"/>
    <property type="match status" value="1"/>
</dbReference>
<reference evidence="4" key="1">
    <citation type="journal article" date="2019" name="Int. J. Syst. Evol. Microbiol.">
        <title>The Global Catalogue of Microorganisms (GCM) 10K type strain sequencing project: providing services to taxonomists for standard genome sequencing and annotation.</title>
        <authorList>
            <consortium name="The Broad Institute Genomics Platform"/>
            <consortium name="The Broad Institute Genome Sequencing Center for Infectious Disease"/>
            <person name="Wu L."/>
            <person name="Ma J."/>
        </authorList>
    </citation>
    <scope>NUCLEOTIDE SEQUENCE [LARGE SCALE GENOMIC DNA]</scope>
    <source>
        <strain evidence="4">JCM 17688</strain>
    </source>
</reference>
<evidence type="ECO:0000313" key="3">
    <source>
        <dbReference type="EMBL" id="GAA4406323.1"/>
    </source>
</evidence>
<feature type="domain" description="AB hydrolase-1" evidence="2">
    <location>
        <begin position="64"/>
        <end position="318"/>
    </location>
</feature>
<dbReference type="PRINTS" id="PR00412">
    <property type="entry name" value="EPOXHYDRLASE"/>
</dbReference>
<evidence type="ECO:0000256" key="1">
    <source>
        <dbReference type="SAM" id="MobiDB-lite"/>
    </source>
</evidence>
<proteinExistence type="predicted"/>
<dbReference type="InterPro" id="IPR029058">
    <property type="entry name" value="AB_hydrolase_fold"/>
</dbReference>
<protein>
    <submittedName>
        <fullName evidence="3">Alpha/beta fold hydrolase</fullName>
    </submittedName>
</protein>
<dbReference type="InterPro" id="IPR000639">
    <property type="entry name" value="Epox_hydrolase-like"/>
</dbReference>
<dbReference type="InterPro" id="IPR000073">
    <property type="entry name" value="AB_hydrolase_1"/>
</dbReference>
<dbReference type="EMBL" id="BAABFR010000154">
    <property type="protein sequence ID" value="GAA4406323.1"/>
    <property type="molecule type" value="Genomic_DNA"/>
</dbReference>
<dbReference type="Gene3D" id="3.40.50.1820">
    <property type="entry name" value="alpha/beta hydrolase"/>
    <property type="match status" value="1"/>
</dbReference>
<feature type="region of interest" description="Disordered" evidence="1">
    <location>
        <begin position="1"/>
        <end position="25"/>
    </location>
</feature>
<evidence type="ECO:0000259" key="2">
    <source>
        <dbReference type="Pfam" id="PF00561"/>
    </source>
</evidence>
<keyword evidence="3" id="KW-0378">Hydrolase</keyword>
<dbReference type="GO" id="GO:0016787">
    <property type="term" value="F:hydrolase activity"/>
    <property type="evidence" value="ECO:0007669"/>
    <property type="project" value="UniProtKB-KW"/>
</dbReference>
<gene>
    <name evidence="3" type="ORF">GCM10023147_49870</name>
</gene>
<dbReference type="Pfam" id="PF00561">
    <property type="entry name" value="Abhydrolase_1"/>
    <property type="match status" value="1"/>
</dbReference>
<dbReference type="Proteomes" id="UP001500635">
    <property type="component" value="Unassembled WGS sequence"/>
</dbReference>
<comment type="caution">
    <text evidence="3">The sequence shown here is derived from an EMBL/GenBank/DDBJ whole genome shotgun (WGS) entry which is preliminary data.</text>
</comment>
<accession>A0ABP8KFZ9</accession>
<organism evidence="3 4">
    <name type="scientific">Tsukamurella soli</name>
    <dbReference type="NCBI Taxonomy" id="644556"/>
    <lineage>
        <taxon>Bacteria</taxon>
        <taxon>Bacillati</taxon>
        <taxon>Actinomycetota</taxon>
        <taxon>Actinomycetes</taxon>
        <taxon>Mycobacteriales</taxon>
        <taxon>Tsukamurellaceae</taxon>
        <taxon>Tsukamurella</taxon>
    </lineage>
</organism>
<dbReference type="SUPFAM" id="SSF53474">
    <property type="entry name" value="alpha/beta-Hydrolases"/>
    <property type="match status" value="1"/>
</dbReference>
<dbReference type="RefSeq" id="WP_345001406.1">
    <property type="nucleotide sequence ID" value="NZ_BAABFR010000154.1"/>
</dbReference>